<evidence type="ECO:0000313" key="4">
    <source>
        <dbReference type="Proteomes" id="UP000198861"/>
    </source>
</evidence>
<evidence type="ECO:0000259" key="1">
    <source>
        <dbReference type="PROSITE" id="PS51750"/>
    </source>
</evidence>
<dbReference type="Proteomes" id="UP000199579">
    <property type="component" value="Unassembled WGS sequence"/>
</dbReference>
<dbReference type="EMBL" id="FOSX01000109">
    <property type="protein sequence ID" value="SFL38285.1"/>
    <property type="molecule type" value="Genomic_DNA"/>
</dbReference>
<organism evidence="3 5">
    <name type="scientific">Azotobacter beijerinckii</name>
    <dbReference type="NCBI Taxonomy" id="170623"/>
    <lineage>
        <taxon>Bacteria</taxon>
        <taxon>Pseudomonadati</taxon>
        <taxon>Pseudomonadota</taxon>
        <taxon>Gammaproteobacteria</taxon>
        <taxon>Pseudomonadales</taxon>
        <taxon>Pseudomonadaceae</taxon>
        <taxon>Azotobacter</taxon>
    </lineage>
</organism>
<evidence type="ECO:0000313" key="2">
    <source>
        <dbReference type="EMBL" id="SFB60184.1"/>
    </source>
</evidence>
<proteinExistence type="predicted"/>
<keyword evidence="4" id="KW-1185">Reference proteome</keyword>
<reference evidence="3 5" key="1">
    <citation type="submission" date="2016-10" db="EMBL/GenBank/DDBJ databases">
        <authorList>
            <person name="de Groot N.N."/>
        </authorList>
    </citation>
    <scope>NUCLEOTIDE SEQUENCE [LARGE SCALE GENOMIC DNA]</scope>
    <source>
        <strain evidence="3 5">DSM 381</strain>
    </source>
</reference>
<dbReference type="InterPro" id="IPR003497">
    <property type="entry name" value="BRO_N_domain"/>
</dbReference>
<evidence type="ECO:0000313" key="3">
    <source>
        <dbReference type="EMBL" id="SFL38285.1"/>
    </source>
</evidence>
<accession>A0A1I4H801</accession>
<reference evidence="2 4" key="2">
    <citation type="submission" date="2016-10" db="EMBL/GenBank/DDBJ databases">
        <authorList>
            <person name="Varghese N."/>
            <person name="Submissions S."/>
        </authorList>
    </citation>
    <scope>NUCLEOTIDE SEQUENCE [LARGE SCALE GENOMIC DNA]</scope>
    <source>
        <strain evidence="2 4">DSM 282</strain>
    </source>
</reference>
<evidence type="ECO:0000313" key="5">
    <source>
        <dbReference type="Proteomes" id="UP000199579"/>
    </source>
</evidence>
<protein>
    <submittedName>
        <fullName evidence="3">BRO family, N-terminal domain</fullName>
    </submittedName>
</protein>
<dbReference type="SMART" id="SM01040">
    <property type="entry name" value="Bro-N"/>
    <property type="match status" value="1"/>
</dbReference>
<dbReference type="Pfam" id="PF02498">
    <property type="entry name" value="Bro-N"/>
    <property type="match status" value="1"/>
</dbReference>
<dbReference type="AlphaFoldDB" id="A0A1I4H801"/>
<dbReference type="RefSeq" id="WP_090943773.1">
    <property type="nucleotide sequence ID" value="NZ_FOKJ01000108.1"/>
</dbReference>
<name>A0A1I4H801_9GAMM</name>
<dbReference type="PANTHER" id="PTHR36180">
    <property type="entry name" value="DNA-BINDING PROTEIN-RELATED-RELATED"/>
    <property type="match status" value="1"/>
</dbReference>
<feature type="domain" description="Bro-N" evidence="1">
    <location>
        <begin position="2"/>
        <end position="104"/>
    </location>
</feature>
<gene>
    <name evidence="2" type="ORF">SAMN04244571_04173</name>
    <name evidence="3" type="ORF">SAMN04244574_04148</name>
</gene>
<dbReference type="PANTHER" id="PTHR36180:SF2">
    <property type="entry name" value="BRO FAMILY PROTEIN"/>
    <property type="match status" value="1"/>
</dbReference>
<dbReference type="Proteomes" id="UP000198861">
    <property type="component" value="Unassembled WGS sequence"/>
</dbReference>
<sequence>MTQEVQLFNFEKAQVRLVTIDGEPWFVAKDVAAVLGYAKPRNAIASHCKGALIQGVLTTGGIQDMTLIPERDLYRLVMKSHLPSAERFEEWVVGEVLPTIRKTGGYSVPAAPRELSRLELIQMALQSEQERLLLAATIEEQAIKIDALQSLFKEGMSPAEFCKGLNGVNVMQVGNHLESRGWLFNESKTGVRWRVASYARDRYMTEHQQQITPHGQEPFIRHTPILLRKGAERLFELYLKRGLPMKKTLDGQFTHDKAERSAA</sequence>
<dbReference type="PROSITE" id="PS51750">
    <property type="entry name" value="BRO_N"/>
    <property type="match status" value="1"/>
</dbReference>
<dbReference type="EMBL" id="FOKJ01000108">
    <property type="protein sequence ID" value="SFB60184.1"/>
    <property type="molecule type" value="Genomic_DNA"/>
</dbReference>